<dbReference type="eggNOG" id="COG2508">
    <property type="taxonomic scope" value="Bacteria"/>
</dbReference>
<organism evidence="2 3">
    <name type="scientific">Slackia heliotrinireducens (strain ATCC 29202 / DSM 20476 / NCTC 11029 / RHS 1)</name>
    <name type="common">Peptococcus heliotrinreducens</name>
    <dbReference type="NCBI Taxonomy" id="471855"/>
    <lineage>
        <taxon>Bacteria</taxon>
        <taxon>Bacillati</taxon>
        <taxon>Actinomycetota</taxon>
        <taxon>Coriobacteriia</taxon>
        <taxon>Eggerthellales</taxon>
        <taxon>Eggerthellaceae</taxon>
        <taxon>Slackia</taxon>
    </lineage>
</organism>
<dbReference type="HOGENOM" id="CLU_665478_0_0_11"/>
<dbReference type="PANTHER" id="PTHR33744">
    <property type="entry name" value="CARBOHYDRATE DIACID REGULATOR"/>
    <property type="match status" value="1"/>
</dbReference>
<proteinExistence type="predicted"/>
<dbReference type="Proteomes" id="UP000002026">
    <property type="component" value="Chromosome"/>
</dbReference>
<name>C7N417_SLAHD</name>
<evidence type="ECO:0000259" key="1">
    <source>
        <dbReference type="Pfam" id="PF13556"/>
    </source>
</evidence>
<dbReference type="InterPro" id="IPR051448">
    <property type="entry name" value="CdaR-like_regulators"/>
</dbReference>
<evidence type="ECO:0000313" key="3">
    <source>
        <dbReference type="Proteomes" id="UP000002026"/>
    </source>
</evidence>
<dbReference type="STRING" id="471855.Shel_27560"/>
<dbReference type="EMBL" id="CP001684">
    <property type="protein sequence ID" value="ACV23753.1"/>
    <property type="molecule type" value="Genomic_DNA"/>
</dbReference>
<reference evidence="2 3" key="1">
    <citation type="journal article" date="2009" name="Stand. Genomic Sci.">
        <title>Complete genome sequence of Slackia heliotrinireducens type strain (RHS 1).</title>
        <authorList>
            <person name="Pukall R."/>
            <person name="Lapidus A."/>
            <person name="Nolan M."/>
            <person name="Copeland A."/>
            <person name="Glavina Del Rio T."/>
            <person name="Lucas S."/>
            <person name="Chen F."/>
            <person name="Tice H."/>
            <person name="Cheng J.F."/>
            <person name="Chertkov O."/>
            <person name="Bruce D."/>
            <person name="Goodwin L."/>
            <person name="Kuske C."/>
            <person name="Brettin T."/>
            <person name="Detter J.C."/>
            <person name="Han C."/>
            <person name="Pitluck S."/>
            <person name="Pati A."/>
            <person name="Mavrommatis K."/>
            <person name="Ivanova N."/>
            <person name="Ovchinnikova G."/>
            <person name="Chen A."/>
            <person name="Palaniappan K."/>
            <person name="Schneider S."/>
            <person name="Rohde M."/>
            <person name="Chain P."/>
            <person name="D'haeseleer P."/>
            <person name="Goker M."/>
            <person name="Bristow J."/>
            <person name="Eisen J.A."/>
            <person name="Markowitz V."/>
            <person name="Kyrpides N.C."/>
            <person name="Klenk H.P."/>
            <person name="Hugenholtz P."/>
        </authorList>
    </citation>
    <scope>NUCLEOTIDE SEQUENCE [LARGE SCALE GENOMIC DNA]</scope>
    <source>
        <strain evidence="3">ATCC 29202 / DSM 20476 / NCTC 11029 / RHS 1</strain>
    </source>
</reference>
<accession>C7N417</accession>
<gene>
    <name evidence="2" type="ordered locus">Shel_27560</name>
</gene>
<keyword evidence="3" id="KW-1185">Reference proteome</keyword>
<dbReference type="AlphaFoldDB" id="C7N417"/>
<dbReference type="KEGG" id="shi:Shel_27560"/>
<dbReference type="Pfam" id="PF13556">
    <property type="entry name" value="HTH_30"/>
    <property type="match status" value="1"/>
</dbReference>
<feature type="domain" description="PucR C-terminal helix-turn-helix" evidence="1">
    <location>
        <begin position="348"/>
        <end position="395"/>
    </location>
</feature>
<dbReference type="InterPro" id="IPR025736">
    <property type="entry name" value="PucR_C-HTH_dom"/>
</dbReference>
<sequence>MGANAAQLVNALSKYTNEFQSCCDAMREAYYRNKDLQGFCQALSEFVGNPVVAYDASLLPVAQSIIPKDIALQMFGAEKANKEFVLHTVPDWKRENNEDVFTRVGAKRISDSSGDQPTAAVNVLFKGEFMGYIEIFEVYKPITDGEMVALEAAADIASASPYSFEESGFLISRLEGRGVKGDLTSSWFSALHWAKDDGTYVIAVCLPEEKTGDKLSVDHVVRMLRLLLPYSVSQQMGEMVVAVVNGRFIGREKALDSVADFLTQLKMPIYIGASEIMQGVGLLHEGYEHAEFAARISKSKKGGAVCFEECRFAYLNELCDLDENKSLIVDGRIARMRADDEAAGTDNVETLCAYIETGFSLGATAEALHVHRNTISYRLKRFRDEYGIDLSVPVQGKDVVLLLLLSCRLAMGE</sequence>
<protein>
    <submittedName>
        <fullName evidence="2">Bacterial regulatory helix-turn-helix protein, lysR family</fullName>
    </submittedName>
</protein>
<evidence type="ECO:0000313" key="2">
    <source>
        <dbReference type="EMBL" id="ACV23753.1"/>
    </source>
</evidence>
<dbReference type="PANTHER" id="PTHR33744:SF7">
    <property type="entry name" value="PUCR FAMILY TRANSCRIPTIONAL REGULATOR"/>
    <property type="match status" value="1"/>
</dbReference>
<dbReference type="InterPro" id="IPR042070">
    <property type="entry name" value="PucR_C-HTH_sf"/>
</dbReference>
<dbReference type="Gene3D" id="1.10.10.2840">
    <property type="entry name" value="PucR C-terminal helix-turn-helix domain"/>
    <property type="match status" value="1"/>
</dbReference>